<dbReference type="GO" id="GO:0016787">
    <property type="term" value="F:hydrolase activity"/>
    <property type="evidence" value="ECO:0007669"/>
    <property type="project" value="UniProtKB-KW"/>
</dbReference>
<proteinExistence type="predicted"/>
<dbReference type="PANTHER" id="PTHR12143:SF39">
    <property type="entry name" value="SECRETED PROTEIN"/>
    <property type="match status" value="1"/>
</dbReference>
<feature type="chain" id="PRO_5045147201" evidence="1">
    <location>
        <begin position="26"/>
        <end position="780"/>
    </location>
</feature>
<dbReference type="PANTHER" id="PTHR12143">
    <property type="entry name" value="PEPTIDE N-GLYCANASE PNGASE -RELATED"/>
    <property type="match status" value="1"/>
</dbReference>
<dbReference type="EMBL" id="PVNO01000031">
    <property type="protein sequence ID" value="PRO67491.1"/>
    <property type="molecule type" value="Genomic_DNA"/>
</dbReference>
<keyword evidence="5" id="KW-1185">Reference proteome</keyword>
<dbReference type="InterPro" id="IPR008928">
    <property type="entry name" value="6-hairpin_glycosidase_sf"/>
</dbReference>
<dbReference type="Gene3D" id="2.70.98.10">
    <property type="match status" value="1"/>
</dbReference>
<feature type="domain" description="Glycosyl hydrolase family 92 N-terminal" evidence="3">
    <location>
        <begin position="34"/>
        <end position="260"/>
    </location>
</feature>
<keyword evidence="1" id="KW-0732">Signal</keyword>
<dbReference type="InterPro" id="IPR005887">
    <property type="entry name" value="GH92_a_mannosidase_put"/>
</dbReference>
<sequence length="780" mass="87619">MKKNLWLTCFLAMSCVLTPLSLSYASSKQPVDLVYPYLDSANSRWFFFDSASLPFGMVNLNPDTEIGGAWGSGYRYHSNDIKGISHVHAWQLSGLSVMPLSSTRPVAEIKNDYYSPFSHDSEIVKPGYHKFSLDRYKIDVELTATTRVGFHRYHYSPNTPQQVLFNLGGKLGPSELGHAEANQVASNAVAGYITNLPTYRRTRPTKVYYYAEFDKDIARLDSYRGEHVFPAVSGINGLNAGLLIELSHDAKPLLMKVGISYVSVENAKANIDAELSTWHFDKTREAALTEWNTWLEKITVKGGSEQQQRRFYTDLWHALQGRRIISDANGQYVDQTGIDPVIKQLPLNEKGVPLFNHHNSDSFWGAQWTIATLWPLVYPSVASDFTNSLLTYYKDGSMIPRGPSGGNYTYVMTGASSTPFIVSNYMKGIRDFDVETAYNGLMHNHSDKGIMAKAGYEHYTNTGGGMRHYLDKGYIPFPLPPEESSYGNHRRGPGQTLENAYQDFTLAQFANALGKEHDYQYFLKRSQNYRNVFDPESGFMRPRNLDGTWQTPFDPYQYENGFVESNPAQGTWFVPHDIKGLAELMGGEAVLIERLDRDFLVAEKQGFTSGTAHADETIESLRRSPINYGNQPSMQTAFIFSAAGAPWKTQKWSRRVVDAVYSHLSPERGYNGDEDQGLMGSLAVLMKIGLFQLTGGVEQDPVYYIGSPIFDEITLSLDNEYYTGRQFTIKTLDNGPDNVFVESATLNGEPLNRAYLLHSEITNGGELVLQMSSTPNPSWR</sequence>
<dbReference type="NCBIfam" id="TIGR01180">
    <property type="entry name" value="aman2_put"/>
    <property type="match status" value="1"/>
</dbReference>
<evidence type="ECO:0000259" key="2">
    <source>
        <dbReference type="Pfam" id="PF07971"/>
    </source>
</evidence>
<protein>
    <submittedName>
        <fullName evidence="4">Glycoside hydrolase family 92 protein</fullName>
    </submittedName>
</protein>
<dbReference type="InterPro" id="IPR012939">
    <property type="entry name" value="Glyco_hydro_92"/>
</dbReference>
<organism evidence="4 5">
    <name type="scientific">Alteromonas gracilis</name>
    <dbReference type="NCBI Taxonomy" id="1479524"/>
    <lineage>
        <taxon>Bacteria</taxon>
        <taxon>Pseudomonadati</taxon>
        <taxon>Pseudomonadota</taxon>
        <taxon>Gammaproteobacteria</taxon>
        <taxon>Alteromonadales</taxon>
        <taxon>Alteromonadaceae</taxon>
        <taxon>Alteromonas/Salinimonas group</taxon>
        <taxon>Alteromonas</taxon>
    </lineage>
</organism>
<dbReference type="Gene3D" id="1.20.1050.60">
    <property type="entry name" value="alpha-1,2-mannosidase"/>
    <property type="match status" value="1"/>
</dbReference>
<dbReference type="Gene3D" id="1.20.1610.10">
    <property type="entry name" value="alpha-1,2-mannosidases domains"/>
    <property type="match status" value="1"/>
</dbReference>
<evidence type="ECO:0000259" key="3">
    <source>
        <dbReference type="Pfam" id="PF17678"/>
    </source>
</evidence>
<dbReference type="InterPro" id="IPR041371">
    <property type="entry name" value="GH92_N"/>
</dbReference>
<dbReference type="RefSeq" id="WP_105932513.1">
    <property type="nucleotide sequence ID" value="NZ_PVNO01000031.1"/>
</dbReference>
<reference evidence="5" key="1">
    <citation type="journal article" date="2020" name="Int. J. Syst. Evol. Microbiol.">
        <title>Alteromonas alba sp. nov., a marine bacterium isolated from the seawater of the West Pacific Ocean.</title>
        <authorList>
            <person name="Sun C."/>
            <person name="Wu Y.-H."/>
            <person name="Xamxidin M."/>
            <person name="Cheng H."/>
            <person name="Xu X.-W."/>
        </authorList>
    </citation>
    <scope>NUCLEOTIDE SEQUENCE [LARGE SCALE GENOMIC DNA]</scope>
    <source>
        <strain evidence="5">9a2</strain>
    </source>
</reference>
<keyword evidence="4" id="KW-0378">Hydrolase</keyword>
<accession>A0ABX5CL71</accession>
<dbReference type="InterPro" id="IPR050883">
    <property type="entry name" value="PNGase"/>
</dbReference>
<dbReference type="SUPFAM" id="SSF48208">
    <property type="entry name" value="Six-hairpin glycosidases"/>
    <property type="match status" value="1"/>
</dbReference>
<dbReference type="PROSITE" id="PS51257">
    <property type="entry name" value="PROKAR_LIPOPROTEIN"/>
    <property type="match status" value="1"/>
</dbReference>
<dbReference type="InterPro" id="IPR014718">
    <property type="entry name" value="GH-type_carb-bd"/>
</dbReference>
<evidence type="ECO:0000313" key="5">
    <source>
        <dbReference type="Proteomes" id="UP000239539"/>
    </source>
</evidence>
<gene>
    <name evidence="4" type="ORF">C6Y39_17535</name>
</gene>
<dbReference type="Pfam" id="PF07971">
    <property type="entry name" value="Glyco_hydro_92"/>
    <property type="match status" value="1"/>
</dbReference>
<comment type="caution">
    <text evidence="4">The sequence shown here is derived from an EMBL/GenBank/DDBJ whole genome shotgun (WGS) entry which is preliminary data.</text>
</comment>
<evidence type="ECO:0000313" key="4">
    <source>
        <dbReference type="EMBL" id="PRO67491.1"/>
    </source>
</evidence>
<dbReference type="Pfam" id="PF17678">
    <property type="entry name" value="Glyco_hydro_92N"/>
    <property type="match status" value="1"/>
</dbReference>
<name>A0ABX5CL71_9ALTE</name>
<feature type="signal peptide" evidence="1">
    <location>
        <begin position="1"/>
        <end position="25"/>
    </location>
</feature>
<dbReference type="Proteomes" id="UP000239539">
    <property type="component" value="Unassembled WGS sequence"/>
</dbReference>
<evidence type="ECO:0000256" key="1">
    <source>
        <dbReference type="SAM" id="SignalP"/>
    </source>
</evidence>
<dbReference type="Gene3D" id="3.30.2080.10">
    <property type="entry name" value="GH92 mannosidase domain"/>
    <property type="match status" value="1"/>
</dbReference>
<feature type="domain" description="Glycosyl hydrolase family 92" evidence="2">
    <location>
        <begin position="266"/>
        <end position="772"/>
    </location>
</feature>